<evidence type="ECO:0000313" key="1">
    <source>
        <dbReference type="EMBL" id="KAA6360183.1"/>
    </source>
</evidence>
<dbReference type="Proteomes" id="UP000324800">
    <property type="component" value="Unassembled WGS sequence"/>
</dbReference>
<gene>
    <name evidence="1" type="ORF">EZS28_044290</name>
</gene>
<proteinExistence type="predicted"/>
<feature type="non-terminal residue" evidence="1">
    <location>
        <position position="1"/>
    </location>
</feature>
<dbReference type="AlphaFoldDB" id="A0A5J4TQI0"/>
<comment type="caution">
    <text evidence="1">The sequence shown here is derived from an EMBL/GenBank/DDBJ whole genome shotgun (WGS) entry which is preliminary data.</text>
</comment>
<accession>A0A5J4TQI0</accession>
<organism evidence="1 2">
    <name type="scientific">Streblomastix strix</name>
    <dbReference type="NCBI Taxonomy" id="222440"/>
    <lineage>
        <taxon>Eukaryota</taxon>
        <taxon>Metamonada</taxon>
        <taxon>Preaxostyla</taxon>
        <taxon>Oxymonadida</taxon>
        <taxon>Streblomastigidae</taxon>
        <taxon>Streblomastix</taxon>
    </lineage>
</organism>
<evidence type="ECO:0000313" key="2">
    <source>
        <dbReference type="Proteomes" id="UP000324800"/>
    </source>
</evidence>
<protein>
    <submittedName>
        <fullName evidence="1">Uncharacterized protein</fullName>
    </submittedName>
</protein>
<name>A0A5J4TQI0_9EUKA</name>
<sequence>NQVHRYKSSPMRTHEGKIIKGEKVQLTPREQENLSFKEKEIQRIISYISLQDKGQKIKMKYDEIRTMPLAKLKQIYDMEMFKAIDLHIEKCLSEVEIVLISIIEIVVERGLRQQDENEFFGDILISELMDKIESLIKERVDSEDRMRGYESFSSIVEQLIHIFFILNQKKYVIDDMINICIKVMNKNIPVILDKLKNIQIEKQQGKRDEEKRIVVEVSLKRLVQTIQELGYFYLAFEQNAIGICGNIEIMMLNTVTSIIHTNCPSDFNCPQRTEILQSQQIEQMKNVAFETIADIAINNIDFRNFLIKNHNIIKHLIHFIITYTSSNSLQKLQTMLINIKFPQHPILLHL</sequence>
<dbReference type="EMBL" id="SNRW01027295">
    <property type="protein sequence ID" value="KAA6360183.1"/>
    <property type="molecule type" value="Genomic_DNA"/>
</dbReference>
<reference evidence="1 2" key="1">
    <citation type="submission" date="2019-03" db="EMBL/GenBank/DDBJ databases">
        <title>Single cell metagenomics reveals metabolic interactions within the superorganism composed of flagellate Streblomastix strix and complex community of Bacteroidetes bacteria on its surface.</title>
        <authorList>
            <person name="Treitli S.C."/>
            <person name="Kolisko M."/>
            <person name="Husnik F."/>
            <person name="Keeling P."/>
            <person name="Hampl V."/>
        </authorList>
    </citation>
    <scope>NUCLEOTIDE SEQUENCE [LARGE SCALE GENOMIC DNA]</scope>
    <source>
        <strain evidence="1">ST1C</strain>
    </source>
</reference>